<dbReference type="EMBL" id="NTKD01000009">
    <property type="protein sequence ID" value="PDH40706.1"/>
    <property type="molecule type" value="Genomic_DNA"/>
</dbReference>
<sequence>MFTAQPGRGRSLHVQISLPADKGTGQGCLVAPVDAESFRRERQLEACCESAVFLELWREYTIALEESARREAKTVLFHGQEDEEVWAAYQLAREASKESVGILASALQDPMESTRRAAAFGLLLEALRCREVTSKLETVLLTTLLRYRWNPVTLID</sequence>
<evidence type="ECO:0000313" key="1">
    <source>
        <dbReference type="EMBL" id="PDH40706.1"/>
    </source>
</evidence>
<name>A0A2A5WX94_9GAMM</name>
<reference evidence="1 2" key="1">
    <citation type="submission" date="2017-08" db="EMBL/GenBank/DDBJ databases">
        <title>Fine stratification of microbial communities through a metagenomic profile of the photic zone.</title>
        <authorList>
            <person name="Haro-Moreno J.M."/>
            <person name="Lopez-Perez M."/>
            <person name="De La Torre J."/>
            <person name="Picazo A."/>
            <person name="Camacho A."/>
            <person name="Rodriguez-Valera F."/>
        </authorList>
    </citation>
    <scope>NUCLEOTIDE SEQUENCE [LARGE SCALE GENOMIC DNA]</scope>
    <source>
        <strain evidence="1">MED-G24</strain>
    </source>
</reference>
<gene>
    <name evidence="1" type="ORF">CNE99_03000</name>
</gene>
<organism evidence="1 2">
    <name type="scientific">OM182 bacterium MED-G24</name>
    <dbReference type="NCBI Taxonomy" id="1986255"/>
    <lineage>
        <taxon>Bacteria</taxon>
        <taxon>Pseudomonadati</taxon>
        <taxon>Pseudomonadota</taxon>
        <taxon>Gammaproteobacteria</taxon>
        <taxon>OMG group</taxon>
        <taxon>OM182 clade</taxon>
    </lineage>
</organism>
<comment type="caution">
    <text evidence="1">The sequence shown here is derived from an EMBL/GenBank/DDBJ whole genome shotgun (WGS) entry which is preliminary data.</text>
</comment>
<evidence type="ECO:0000313" key="2">
    <source>
        <dbReference type="Proteomes" id="UP000219327"/>
    </source>
</evidence>
<proteinExistence type="predicted"/>
<dbReference type="AlphaFoldDB" id="A0A2A5WX94"/>
<dbReference type="Proteomes" id="UP000219327">
    <property type="component" value="Unassembled WGS sequence"/>
</dbReference>
<protein>
    <submittedName>
        <fullName evidence="1">Uncharacterized protein</fullName>
    </submittedName>
</protein>
<accession>A0A2A5WX94</accession>